<organism evidence="1 2">
    <name type="scientific">Pistacia integerrima</name>
    <dbReference type="NCBI Taxonomy" id="434235"/>
    <lineage>
        <taxon>Eukaryota</taxon>
        <taxon>Viridiplantae</taxon>
        <taxon>Streptophyta</taxon>
        <taxon>Embryophyta</taxon>
        <taxon>Tracheophyta</taxon>
        <taxon>Spermatophyta</taxon>
        <taxon>Magnoliopsida</taxon>
        <taxon>eudicotyledons</taxon>
        <taxon>Gunneridae</taxon>
        <taxon>Pentapetalae</taxon>
        <taxon>rosids</taxon>
        <taxon>malvids</taxon>
        <taxon>Sapindales</taxon>
        <taxon>Anacardiaceae</taxon>
        <taxon>Pistacia</taxon>
    </lineage>
</organism>
<proteinExistence type="predicted"/>
<comment type="caution">
    <text evidence="1">The sequence shown here is derived from an EMBL/GenBank/DDBJ whole genome shotgun (WGS) entry which is preliminary data.</text>
</comment>
<accession>A0ACC0Z7Q0</accession>
<dbReference type="Proteomes" id="UP001163603">
    <property type="component" value="Chromosome 3"/>
</dbReference>
<dbReference type="EMBL" id="CM047738">
    <property type="protein sequence ID" value="KAJ0046045.1"/>
    <property type="molecule type" value="Genomic_DNA"/>
</dbReference>
<keyword evidence="2" id="KW-1185">Reference proteome</keyword>
<sequence length="149" mass="17282">MAKLVLLLSAFAFLILAANASIYRATVEVEGENLSSGQSCQKQFEEQQKFKHCQMYVQQEVQKSEDGRSLTARINQRQQCFKQCCQELQEVDKKCRCQNLEQMVKRQQQQGQFKGEKLQELYETASELPRMCNISPSQGCQFSSPYWSY</sequence>
<name>A0ACC0Z7Q0_9ROSI</name>
<gene>
    <name evidence="1" type="ORF">Pint_04238</name>
</gene>
<evidence type="ECO:0000313" key="2">
    <source>
        <dbReference type="Proteomes" id="UP001163603"/>
    </source>
</evidence>
<evidence type="ECO:0000313" key="1">
    <source>
        <dbReference type="EMBL" id="KAJ0046045.1"/>
    </source>
</evidence>
<protein>
    <submittedName>
        <fullName evidence="1">Uncharacterized protein</fullName>
    </submittedName>
</protein>
<reference evidence="2" key="1">
    <citation type="journal article" date="2023" name="G3 (Bethesda)">
        <title>Genome assembly and association tests identify interacting loci associated with vigor, precocity, and sex in interspecific pistachio rootstocks.</title>
        <authorList>
            <person name="Palmer W."/>
            <person name="Jacygrad E."/>
            <person name="Sagayaradj S."/>
            <person name="Cavanaugh K."/>
            <person name="Han R."/>
            <person name="Bertier L."/>
            <person name="Beede B."/>
            <person name="Kafkas S."/>
            <person name="Golino D."/>
            <person name="Preece J."/>
            <person name="Michelmore R."/>
        </authorList>
    </citation>
    <scope>NUCLEOTIDE SEQUENCE [LARGE SCALE GENOMIC DNA]</scope>
</reference>